<dbReference type="PROSITE" id="PS50071">
    <property type="entry name" value="HOMEOBOX_2"/>
    <property type="match status" value="1"/>
</dbReference>
<feature type="domain" description="Homeobox" evidence="8">
    <location>
        <begin position="198"/>
        <end position="258"/>
    </location>
</feature>
<proteinExistence type="predicted"/>
<keyword evidence="2 5" id="KW-0238">DNA-binding</keyword>
<evidence type="ECO:0000256" key="4">
    <source>
        <dbReference type="ARBA" id="ARBA00023242"/>
    </source>
</evidence>
<evidence type="ECO:0000256" key="3">
    <source>
        <dbReference type="ARBA" id="ARBA00023155"/>
    </source>
</evidence>
<dbReference type="AlphaFoldDB" id="A0AAJ7PB39"/>
<evidence type="ECO:0000256" key="1">
    <source>
        <dbReference type="ARBA" id="ARBA00004123"/>
    </source>
</evidence>
<dbReference type="PANTHER" id="PTHR24329:SF543">
    <property type="entry name" value="FI01017P-RELATED"/>
    <property type="match status" value="1"/>
</dbReference>
<dbReference type="Pfam" id="PF00046">
    <property type="entry name" value="Homeodomain"/>
    <property type="match status" value="1"/>
</dbReference>
<feature type="region of interest" description="Disordered" evidence="7">
    <location>
        <begin position="22"/>
        <end position="41"/>
    </location>
</feature>
<evidence type="ECO:0000256" key="7">
    <source>
        <dbReference type="SAM" id="MobiDB-lite"/>
    </source>
</evidence>
<name>A0AAJ7PB39_9ACAR</name>
<dbReference type="InterPro" id="IPR017970">
    <property type="entry name" value="Homeobox_CS"/>
</dbReference>
<dbReference type="GO" id="GO:0005634">
    <property type="term" value="C:nucleus"/>
    <property type="evidence" value="ECO:0007669"/>
    <property type="project" value="UniProtKB-SubCell"/>
</dbReference>
<dbReference type="SUPFAM" id="SSF46689">
    <property type="entry name" value="Homeodomain-like"/>
    <property type="match status" value="1"/>
</dbReference>
<dbReference type="RefSeq" id="XP_018496626.2">
    <property type="nucleotide sequence ID" value="XM_018641110.2"/>
</dbReference>
<reference evidence="10" key="1">
    <citation type="submission" date="2025-08" db="UniProtKB">
        <authorList>
            <consortium name="RefSeq"/>
        </authorList>
    </citation>
    <scope>IDENTIFICATION</scope>
</reference>
<evidence type="ECO:0000256" key="2">
    <source>
        <dbReference type="ARBA" id="ARBA00023125"/>
    </source>
</evidence>
<dbReference type="InterPro" id="IPR001356">
    <property type="entry name" value="HD"/>
</dbReference>
<dbReference type="InterPro" id="IPR050649">
    <property type="entry name" value="Paired_Homeobox_TFs"/>
</dbReference>
<dbReference type="GO" id="GO:0000977">
    <property type="term" value="F:RNA polymerase II transcription regulatory region sequence-specific DNA binding"/>
    <property type="evidence" value="ECO:0007669"/>
    <property type="project" value="TreeGrafter"/>
</dbReference>
<sequence>MDLSITTLTFEEAETYYETISEDESENLVSSGNEARSEEYTRTDEFENLFQGDAAMDSFPRGTDVETEIRRERIASEDFTEDRAVADEDSSDHSMMVPATTYDAALKISMVPHYLDQLSLAIVGAFGYHLDDFYEDLPSEPCTENFSNTMDYPVDTSQFLQMQDPNPQTQVTVHHMPKKEECQAVVIAATATPVVAPTTKKKTRTTFTSFQLDELERAFQRAPYPDVFAREDLAMRLSLSESRVQVWFQNRRAKWRKREPPRKNNFLQMSAGVPRLPVACSLPPACAVGPPTPSSSPSSLPAASTVLSTTEQPLYPTATLPAFSPAGSFHDAASWHFTPFESPAPMAPTGYDYDPYQQPMTMQYQQDELSMTALMSMPSWLPQEQSVSGQNLYDYRPLDVVPLQQSQHQSAEAPSGETSEIF</sequence>
<dbReference type="InterPro" id="IPR009057">
    <property type="entry name" value="Homeodomain-like_sf"/>
</dbReference>
<keyword evidence="3 5" id="KW-0371">Homeobox</keyword>
<comment type="subcellular location">
    <subcellularLocation>
        <location evidence="1 5 6">Nucleus</location>
    </subcellularLocation>
</comment>
<accession>A0AAJ7PB39</accession>
<dbReference type="Proteomes" id="UP000694867">
    <property type="component" value="Unplaced"/>
</dbReference>
<dbReference type="GeneID" id="108864837"/>
<dbReference type="PROSITE" id="PS00027">
    <property type="entry name" value="HOMEOBOX_1"/>
    <property type="match status" value="1"/>
</dbReference>
<dbReference type="SMART" id="SM00389">
    <property type="entry name" value="HOX"/>
    <property type="match status" value="1"/>
</dbReference>
<dbReference type="PANTHER" id="PTHR24329">
    <property type="entry name" value="HOMEOBOX PROTEIN ARISTALESS"/>
    <property type="match status" value="1"/>
</dbReference>
<evidence type="ECO:0000313" key="10">
    <source>
        <dbReference type="RefSeq" id="XP_018496626.2"/>
    </source>
</evidence>
<keyword evidence="4 5" id="KW-0539">Nucleus</keyword>
<protein>
    <submittedName>
        <fullName evidence="10">Homeobox protein MSX-2-like</fullName>
    </submittedName>
</protein>
<evidence type="ECO:0000313" key="9">
    <source>
        <dbReference type="Proteomes" id="UP000694867"/>
    </source>
</evidence>
<dbReference type="FunFam" id="1.10.10.60:FF:000679">
    <property type="entry name" value="Homeobox protein aristaless"/>
    <property type="match status" value="1"/>
</dbReference>
<evidence type="ECO:0000256" key="6">
    <source>
        <dbReference type="RuleBase" id="RU000682"/>
    </source>
</evidence>
<dbReference type="GO" id="GO:0000981">
    <property type="term" value="F:DNA-binding transcription factor activity, RNA polymerase II-specific"/>
    <property type="evidence" value="ECO:0007669"/>
    <property type="project" value="InterPro"/>
</dbReference>
<gene>
    <name evidence="10" type="primary">LOC108864837</name>
</gene>
<keyword evidence="9" id="KW-1185">Reference proteome</keyword>
<dbReference type="CDD" id="cd00086">
    <property type="entry name" value="homeodomain"/>
    <property type="match status" value="1"/>
</dbReference>
<organism evidence="9 10">
    <name type="scientific">Galendromus occidentalis</name>
    <name type="common">western predatory mite</name>
    <dbReference type="NCBI Taxonomy" id="34638"/>
    <lineage>
        <taxon>Eukaryota</taxon>
        <taxon>Metazoa</taxon>
        <taxon>Ecdysozoa</taxon>
        <taxon>Arthropoda</taxon>
        <taxon>Chelicerata</taxon>
        <taxon>Arachnida</taxon>
        <taxon>Acari</taxon>
        <taxon>Parasitiformes</taxon>
        <taxon>Mesostigmata</taxon>
        <taxon>Gamasina</taxon>
        <taxon>Phytoseioidea</taxon>
        <taxon>Phytoseiidae</taxon>
        <taxon>Typhlodrominae</taxon>
        <taxon>Galendromus</taxon>
    </lineage>
</organism>
<dbReference type="KEGG" id="goe:108864837"/>
<feature type="DNA-binding region" description="Homeobox" evidence="5">
    <location>
        <begin position="200"/>
        <end position="259"/>
    </location>
</feature>
<evidence type="ECO:0000256" key="5">
    <source>
        <dbReference type="PROSITE-ProRule" id="PRU00108"/>
    </source>
</evidence>
<evidence type="ECO:0000259" key="8">
    <source>
        <dbReference type="PROSITE" id="PS50071"/>
    </source>
</evidence>
<dbReference type="Gene3D" id="1.10.10.60">
    <property type="entry name" value="Homeodomain-like"/>
    <property type="match status" value="1"/>
</dbReference>